<proteinExistence type="predicted"/>
<dbReference type="PANTHER" id="PTHR46407:SF3">
    <property type="entry name" value="OS02G0208700 PROTEIN"/>
    <property type="match status" value="1"/>
</dbReference>
<dbReference type="Gene3D" id="2.130.10.80">
    <property type="entry name" value="Galactose oxidase/kelch, beta-propeller"/>
    <property type="match status" value="2"/>
</dbReference>
<dbReference type="Proteomes" id="UP001611383">
    <property type="component" value="Chromosome"/>
</dbReference>
<dbReference type="Gene3D" id="2.120.10.80">
    <property type="entry name" value="Kelch-type beta propeller"/>
    <property type="match status" value="2"/>
</dbReference>
<evidence type="ECO:0000313" key="2">
    <source>
        <dbReference type="EMBL" id="WNG52303.1"/>
    </source>
</evidence>
<dbReference type="Gene3D" id="2.60.40.10">
    <property type="entry name" value="Immunoglobulins"/>
    <property type="match status" value="1"/>
</dbReference>
<dbReference type="SUPFAM" id="SSF50965">
    <property type="entry name" value="Galactose oxidase, central domain"/>
    <property type="match status" value="1"/>
</dbReference>
<reference evidence="2 3" key="1">
    <citation type="submission" date="2019-08" db="EMBL/GenBank/DDBJ databases">
        <title>Archangium and Cystobacter genomes.</title>
        <authorList>
            <person name="Chen I.-C.K."/>
            <person name="Wielgoss S."/>
        </authorList>
    </citation>
    <scope>NUCLEOTIDE SEQUENCE [LARGE SCALE GENOMIC DNA]</scope>
    <source>
        <strain evidence="2 3">Cbm 6</strain>
    </source>
</reference>
<protein>
    <submittedName>
        <fullName evidence="2">Kelch-like protein</fullName>
    </submittedName>
</protein>
<dbReference type="EMBL" id="CP043494">
    <property type="protein sequence ID" value="WNG52303.1"/>
    <property type="molecule type" value="Genomic_DNA"/>
</dbReference>
<dbReference type="Pfam" id="PF01344">
    <property type="entry name" value="Kelch_1"/>
    <property type="match status" value="2"/>
</dbReference>
<dbReference type="InterPro" id="IPR044595">
    <property type="entry name" value="KMD1-4"/>
</dbReference>
<accession>A0ABY9XA80</accession>
<dbReference type="InterPro" id="IPR035986">
    <property type="entry name" value="PKD_dom_sf"/>
</dbReference>
<keyword evidence="3" id="KW-1185">Reference proteome</keyword>
<dbReference type="InterPro" id="IPR006652">
    <property type="entry name" value="Kelch_1"/>
</dbReference>
<dbReference type="SMART" id="SM00612">
    <property type="entry name" value="Kelch"/>
    <property type="match status" value="5"/>
</dbReference>
<name>A0ABY9XA80_9BACT</name>
<dbReference type="InterPro" id="IPR011043">
    <property type="entry name" value="Gal_Oxase/kelch_b-propeller"/>
</dbReference>
<organism evidence="2 3">
    <name type="scientific">Archangium minus</name>
    <dbReference type="NCBI Taxonomy" id="83450"/>
    <lineage>
        <taxon>Bacteria</taxon>
        <taxon>Pseudomonadati</taxon>
        <taxon>Myxococcota</taxon>
        <taxon>Myxococcia</taxon>
        <taxon>Myxococcales</taxon>
        <taxon>Cystobacterineae</taxon>
        <taxon>Archangiaceae</taxon>
        <taxon>Archangium</taxon>
    </lineage>
</organism>
<dbReference type="InterPro" id="IPR015915">
    <property type="entry name" value="Kelch-typ_b-propeller"/>
</dbReference>
<evidence type="ECO:0000256" key="1">
    <source>
        <dbReference type="SAM" id="MobiDB-lite"/>
    </source>
</evidence>
<dbReference type="SUPFAM" id="SSF49299">
    <property type="entry name" value="PKD domain"/>
    <property type="match status" value="1"/>
</dbReference>
<dbReference type="InterPro" id="IPR037293">
    <property type="entry name" value="Gal_Oxidase_central_sf"/>
</dbReference>
<dbReference type="PANTHER" id="PTHR46407">
    <property type="entry name" value="OS02G0208700 PROTEIN"/>
    <property type="match status" value="1"/>
</dbReference>
<dbReference type="InterPro" id="IPR013783">
    <property type="entry name" value="Ig-like_fold"/>
</dbReference>
<sequence>MLAVLAGCEPSSPPAGSSATGTMRLAIATPAAAPGDVARVTVTVSGADMSPLSSELVLTDGVWGGVLGDIPAGPHRTFLARAFNTSNALRYEGRAEDVTVTAGTTGLLSLSLTDVSVPPPFTNETPLIDSLTVNPTSVLPGGTVSLSASAHDPNAGDSVSYTWTAPSGSFSTPTQANTRWTAPMTQGVVGLSLTVRDSRGAAVSMSLPIQVRGTGVSSWSSTGSMASPRYGHQATLLPTGKVLVSGGHNGSTYLATAEVYDPATGTWTSTAPMASPRNRPTATLLPSGKVLVAGGTSSDTTYLATAEVYDPATGTWSPTGAMKAARTLHTATPLPDGKVLVLGGLNSSTYVATAEVYDPATGTWNSTGPMASPHFSATATPLPDGKVLVSGGVDSSGAYLATAEVYDPVTGTWSPTRPMDTPRGFHLSMPLSNGKVLVSAGSGKGSYVTTSTLYDSATGTWQFTGYTYTERRAPTATLLPDGKVLALGGYTTSAVNEAEVYDPATGSWSLDSYMRLPREWHTATLLPSGIVLITGGTNYSGALSSAELYFPAMGR</sequence>
<dbReference type="Pfam" id="PF24681">
    <property type="entry name" value="Kelch_KLHDC2_KLHL20_DRC7"/>
    <property type="match status" value="1"/>
</dbReference>
<gene>
    <name evidence="2" type="ORF">F0U60_09675</name>
</gene>
<feature type="region of interest" description="Disordered" evidence="1">
    <location>
        <begin position="1"/>
        <end position="20"/>
    </location>
</feature>
<evidence type="ECO:0000313" key="3">
    <source>
        <dbReference type="Proteomes" id="UP001611383"/>
    </source>
</evidence>
<dbReference type="CDD" id="cd00146">
    <property type="entry name" value="PKD"/>
    <property type="match status" value="1"/>
</dbReference>